<accession>A0A345IMR1</accession>
<dbReference type="EMBL" id="CP031163">
    <property type="protein sequence ID" value="AXH00984.1"/>
    <property type="molecule type" value="Genomic_DNA"/>
</dbReference>
<organism evidence="1 2">
    <name type="scientific">Deinococcus wulumuqiensis</name>
    <dbReference type="NCBI Taxonomy" id="980427"/>
    <lineage>
        <taxon>Bacteria</taxon>
        <taxon>Thermotogati</taxon>
        <taxon>Deinococcota</taxon>
        <taxon>Deinococci</taxon>
        <taxon>Deinococcales</taxon>
        <taxon>Deinococcaceae</taxon>
        <taxon>Deinococcus</taxon>
    </lineage>
</organism>
<dbReference type="RefSeq" id="WP_114673632.1">
    <property type="nucleotide sequence ID" value="NZ_CP031163.1"/>
</dbReference>
<protein>
    <submittedName>
        <fullName evidence="1">Uncharacterized protein</fullName>
    </submittedName>
</protein>
<evidence type="ECO:0000313" key="2">
    <source>
        <dbReference type="Proteomes" id="UP000253744"/>
    </source>
</evidence>
<geneLocation type="plasmid" evidence="2">
    <name>pdrdi</name>
</geneLocation>
<dbReference type="KEGG" id="dwu:DVJ83_17960"/>
<dbReference type="Proteomes" id="UP000253744">
    <property type="component" value="Plasmid pDrdI"/>
</dbReference>
<reference evidence="1 2" key="1">
    <citation type="submission" date="2018-07" db="EMBL/GenBank/DDBJ databases">
        <title>Complete Genome and Methylome Analysis of Deinococcus wulumuqiensis NEB 479.</title>
        <authorList>
            <person name="Fomenkov A."/>
            <person name="Luyten Y."/>
            <person name="Vincze T."/>
            <person name="Anton B.P."/>
            <person name="Clark T."/>
            <person name="Roberts R.J."/>
            <person name="Morgan R.D."/>
        </authorList>
    </citation>
    <scope>NUCLEOTIDE SEQUENCE [LARGE SCALE GENOMIC DNA]</scope>
    <source>
        <strain evidence="1 2">NEB 479</strain>
        <plasmid evidence="2">Plasmid pdrdi</plasmid>
    </source>
</reference>
<proteinExistence type="predicted"/>
<gene>
    <name evidence="1" type="ORF">DVJ83_17960</name>
</gene>
<dbReference type="AlphaFoldDB" id="A0A345IMR1"/>
<evidence type="ECO:0000313" key="1">
    <source>
        <dbReference type="EMBL" id="AXH00984.1"/>
    </source>
</evidence>
<name>A0A345IMR1_9DEIO</name>
<sequence>MNLSRPDDWRPALARHWTLLSAGEAALVQAFRLAERHVPDALLLDLNKKLASDFPRLAEPYQLVLGSLLARLGLVPGHGRLAGMCGGMMT</sequence>
<keyword evidence="1" id="KW-0614">Plasmid</keyword>